<feature type="transmembrane region" description="Helical" evidence="1">
    <location>
        <begin position="84"/>
        <end position="104"/>
    </location>
</feature>
<protein>
    <recommendedName>
        <fullName evidence="4">Integral membrane protein</fullName>
    </recommendedName>
</protein>
<evidence type="ECO:0008006" key="4">
    <source>
        <dbReference type="Google" id="ProtNLM"/>
    </source>
</evidence>
<evidence type="ECO:0000256" key="1">
    <source>
        <dbReference type="SAM" id="Phobius"/>
    </source>
</evidence>
<name>A0ABR4LVV3_9EURO</name>
<proteinExistence type="predicted"/>
<feature type="transmembrane region" description="Helical" evidence="1">
    <location>
        <begin position="110"/>
        <end position="128"/>
    </location>
</feature>
<dbReference type="RefSeq" id="XP_070886471.1">
    <property type="nucleotide sequence ID" value="XM_071032882.1"/>
</dbReference>
<dbReference type="Pfam" id="PF14087">
    <property type="entry name" value="DUF4267"/>
    <property type="match status" value="1"/>
</dbReference>
<feature type="transmembrane region" description="Helical" evidence="1">
    <location>
        <begin position="7"/>
        <end position="29"/>
    </location>
</feature>
<dbReference type="EMBL" id="JBFXLQ010000018">
    <property type="protein sequence ID" value="KAL2867492.1"/>
    <property type="molecule type" value="Genomic_DNA"/>
</dbReference>
<gene>
    <name evidence="2" type="ORF">BJX67DRAFT_380842</name>
</gene>
<organism evidence="2 3">
    <name type="scientific">Aspergillus lucknowensis</name>
    <dbReference type="NCBI Taxonomy" id="176173"/>
    <lineage>
        <taxon>Eukaryota</taxon>
        <taxon>Fungi</taxon>
        <taxon>Dikarya</taxon>
        <taxon>Ascomycota</taxon>
        <taxon>Pezizomycotina</taxon>
        <taxon>Eurotiomycetes</taxon>
        <taxon>Eurotiomycetidae</taxon>
        <taxon>Eurotiales</taxon>
        <taxon>Aspergillaceae</taxon>
        <taxon>Aspergillus</taxon>
        <taxon>Aspergillus subgen. Nidulantes</taxon>
    </lineage>
</organism>
<keyword evidence="3" id="KW-1185">Reference proteome</keyword>
<keyword evidence="1" id="KW-0472">Membrane</keyword>
<dbReference type="InterPro" id="IPR025363">
    <property type="entry name" value="DUF4267"/>
</dbReference>
<accession>A0ABR4LVV3</accession>
<evidence type="ECO:0000313" key="2">
    <source>
        <dbReference type="EMBL" id="KAL2867492.1"/>
    </source>
</evidence>
<sequence length="131" mass="14256">MSVSQNPFLRLAGAAFGTICVGFGINAFLRPEHALSFFELDYPASGVERSVVDNLMYVYGARDVFMGLAAYIAAYFGNNKTLGWILLAISGVAYADGVICWANGHGEWNHWGYAPMITAISTLLLGVLDRR</sequence>
<feature type="transmembrane region" description="Helical" evidence="1">
    <location>
        <begin position="56"/>
        <end position="77"/>
    </location>
</feature>
<dbReference type="GeneID" id="98147954"/>
<keyword evidence="1" id="KW-0812">Transmembrane</keyword>
<reference evidence="2 3" key="1">
    <citation type="submission" date="2024-07" db="EMBL/GenBank/DDBJ databases">
        <title>Section-level genome sequencing and comparative genomics of Aspergillus sections Usti and Cavernicolus.</title>
        <authorList>
            <consortium name="Lawrence Berkeley National Laboratory"/>
            <person name="Nybo J.L."/>
            <person name="Vesth T.C."/>
            <person name="Theobald S."/>
            <person name="Frisvad J.C."/>
            <person name="Larsen T.O."/>
            <person name="Kjaerboelling I."/>
            <person name="Rothschild-Mancinelli K."/>
            <person name="Lyhne E.K."/>
            <person name="Kogle M.E."/>
            <person name="Barry K."/>
            <person name="Clum A."/>
            <person name="Na H."/>
            <person name="Ledsgaard L."/>
            <person name="Lin J."/>
            <person name="Lipzen A."/>
            <person name="Kuo A."/>
            <person name="Riley R."/>
            <person name="Mondo S."/>
            <person name="Labutti K."/>
            <person name="Haridas S."/>
            <person name="Pangalinan J."/>
            <person name="Salamov A.A."/>
            <person name="Simmons B.A."/>
            <person name="Magnuson J.K."/>
            <person name="Chen J."/>
            <person name="Drula E."/>
            <person name="Henrissat B."/>
            <person name="Wiebenga A."/>
            <person name="Lubbers R.J."/>
            <person name="Gomes A.C."/>
            <person name="Macurrencykelacurrency M.R."/>
            <person name="Stajich J."/>
            <person name="Grigoriev I.V."/>
            <person name="Mortensen U.H."/>
            <person name="De Vries R.P."/>
            <person name="Baker S.E."/>
            <person name="Andersen M.R."/>
        </authorList>
    </citation>
    <scope>NUCLEOTIDE SEQUENCE [LARGE SCALE GENOMIC DNA]</scope>
    <source>
        <strain evidence="2 3">CBS 449.75</strain>
    </source>
</reference>
<evidence type="ECO:0000313" key="3">
    <source>
        <dbReference type="Proteomes" id="UP001610432"/>
    </source>
</evidence>
<keyword evidence="1" id="KW-1133">Transmembrane helix</keyword>
<comment type="caution">
    <text evidence="2">The sequence shown here is derived from an EMBL/GenBank/DDBJ whole genome shotgun (WGS) entry which is preliminary data.</text>
</comment>
<dbReference type="Proteomes" id="UP001610432">
    <property type="component" value="Unassembled WGS sequence"/>
</dbReference>